<feature type="region of interest" description="Disordered" evidence="1">
    <location>
        <begin position="79"/>
        <end position="112"/>
    </location>
</feature>
<keyword evidence="3" id="KW-1185">Reference proteome</keyword>
<dbReference type="EMBL" id="JANPWB010000011">
    <property type="protein sequence ID" value="KAJ1124458.1"/>
    <property type="molecule type" value="Genomic_DNA"/>
</dbReference>
<gene>
    <name evidence="2" type="ORF">NDU88_002919</name>
</gene>
<organism evidence="2 3">
    <name type="scientific">Pleurodeles waltl</name>
    <name type="common">Iberian ribbed newt</name>
    <dbReference type="NCBI Taxonomy" id="8319"/>
    <lineage>
        <taxon>Eukaryota</taxon>
        <taxon>Metazoa</taxon>
        <taxon>Chordata</taxon>
        <taxon>Craniata</taxon>
        <taxon>Vertebrata</taxon>
        <taxon>Euteleostomi</taxon>
        <taxon>Amphibia</taxon>
        <taxon>Batrachia</taxon>
        <taxon>Caudata</taxon>
        <taxon>Salamandroidea</taxon>
        <taxon>Salamandridae</taxon>
        <taxon>Pleurodelinae</taxon>
        <taxon>Pleurodeles</taxon>
    </lineage>
</organism>
<dbReference type="AlphaFoldDB" id="A0AAV7PD53"/>
<protein>
    <submittedName>
        <fullName evidence="2">Uncharacterized protein</fullName>
    </submittedName>
</protein>
<proteinExistence type="predicted"/>
<feature type="compositionally biased region" description="Basic residues" evidence="1">
    <location>
        <begin position="80"/>
        <end position="105"/>
    </location>
</feature>
<accession>A0AAV7PD53</accession>
<evidence type="ECO:0000313" key="2">
    <source>
        <dbReference type="EMBL" id="KAJ1124458.1"/>
    </source>
</evidence>
<sequence length="112" mass="12396">MDGPATTGARLQAPTGPHMPVVPRRGGAAPSRVLLHPTPSQQFFRPGITARKNPQRPRGARLLIRAPPAGLPLIQAVNFRPRRRSSDRRVRSRRNLGHAPPPKKHPILDHLF</sequence>
<dbReference type="Proteomes" id="UP001066276">
    <property type="component" value="Chromosome 7"/>
</dbReference>
<evidence type="ECO:0000256" key="1">
    <source>
        <dbReference type="SAM" id="MobiDB-lite"/>
    </source>
</evidence>
<reference evidence="2" key="1">
    <citation type="journal article" date="2022" name="bioRxiv">
        <title>Sequencing and chromosome-scale assembly of the giantPleurodeles waltlgenome.</title>
        <authorList>
            <person name="Brown T."/>
            <person name="Elewa A."/>
            <person name="Iarovenko S."/>
            <person name="Subramanian E."/>
            <person name="Araus A.J."/>
            <person name="Petzold A."/>
            <person name="Susuki M."/>
            <person name="Suzuki K.-i.T."/>
            <person name="Hayashi T."/>
            <person name="Toyoda A."/>
            <person name="Oliveira C."/>
            <person name="Osipova E."/>
            <person name="Leigh N.D."/>
            <person name="Simon A."/>
            <person name="Yun M.H."/>
        </authorList>
    </citation>
    <scope>NUCLEOTIDE SEQUENCE</scope>
    <source>
        <strain evidence="2">20211129_DDA</strain>
        <tissue evidence="2">Liver</tissue>
    </source>
</reference>
<comment type="caution">
    <text evidence="2">The sequence shown here is derived from an EMBL/GenBank/DDBJ whole genome shotgun (WGS) entry which is preliminary data.</text>
</comment>
<evidence type="ECO:0000313" key="3">
    <source>
        <dbReference type="Proteomes" id="UP001066276"/>
    </source>
</evidence>
<name>A0AAV7PD53_PLEWA</name>
<feature type="region of interest" description="Disordered" evidence="1">
    <location>
        <begin position="1"/>
        <end position="29"/>
    </location>
</feature>